<evidence type="ECO:0000313" key="11">
    <source>
        <dbReference type="RefSeq" id="XP_032807863.1"/>
    </source>
</evidence>
<keyword evidence="4 7" id="KW-0175">Coiled coil</keyword>
<dbReference type="KEGG" id="pmrn:116941201"/>
<keyword evidence="3" id="KW-0770">Synapse</keyword>
<evidence type="ECO:0000256" key="3">
    <source>
        <dbReference type="ARBA" id="ARBA00023018"/>
    </source>
</evidence>
<dbReference type="InterPro" id="IPR000697">
    <property type="entry name" value="WH1/EVH1_dom"/>
</dbReference>
<dbReference type="GO" id="GO:0005737">
    <property type="term" value="C:cytoplasm"/>
    <property type="evidence" value="ECO:0007669"/>
    <property type="project" value="UniProtKB-SubCell"/>
</dbReference>
<proteinExistence type="inferred from homology"/>
<dbReference type="SMART" id="SM00461">
    <property type="entry name" value="WH1"/>
    <property type="match status" value="1"/>
</dbReference>
<evidence type="ECO:0000259" key="9">
    <source>
        <dbReference type="PROSITE" id="PS50229"/>
    </source>
</evidence>
<dbReference type="Pfam" id="PF00568">
    <property type="entry name" value="WH1"/>
    <property type="match status" value="1"/>
</dbReference>
<dbReference type="PROSITE" id="PS50229">
    <property type="entry name" value="WH1"/>
    <property type="match status" value="1"/>
</dbReference>
<feature type="compositionally biased region" description="Low complexity" evidence="8">
    <location>
        <begin position="124"/>
        <end position="146"/>
    </location>
</feature>
<dbReference type="InterPro" id="IPR044100">
    <property type="entry name" value="Homer_EVH1"/>
</dbReference>
<dbReference type="Proteomes" id="UP001318040">
    <property type="component" value="Chromosome 1"/>
</dbReference>
<dbReference type="InterPro" id="IPR045027">
    <property type="entry name" value="Homer"/>
</dbReference>
<dbReference type="Gene3D" id="1.20.5.1700">
    <property type="match status" value="1"/>
</dbReference>
<name>A0AAJ7WT95_PETMA</name>
<dbReference type="GO" id="GO:0035256">
    <property type="term" value="F:G protein-coupled glutamate receptor binding"/>
    <property type="evidence" value="ECO:0007669"/>
    <property type="project" value="InterPro"/>
</dbReference>
<evidence type="ECO:0000256" key="4">
    <source>
        <dbReference type="ARBA" id="ARBA00023054"/>
    </source>
</evidence>
<feature type="coiled-coil region" evidence="7">
    <location>
        <begin position="245"/>
        <end position="355"/>
    </location>
</feature>
<dbReference type="GeneID" id="116941201"/>
<reference evidence="11" key="1">
    <citation type="submission" date="2025-08" db="UniProtKB">
        <authorList>
            <consortium name="RefSeq"/>
        </authorList>
    </citation>
    <scope>IDENTIFICATION</scope>
    <source>
        <tissue evidence="11">Sperm</tissue>
    </source>
</reference>
<protein>
    <submittedName>
        <fullName evidence="11">Homer protein homolog 1-like</fullName>
    </submittedName>
</protein>
<evidence type="ECO:0000256" key="7">
    <source>
        <dbReference type="SAM" id="Coils"/>
    </source>
</evidence>
<dbReference type="FunFam" id="2.30.29.30:FF:000014">
    <property type="entry name" value="Homer homolog 1 (Drosophila)"/>
    <property type="match status" value="1"/>
</dbReference>
<dbReference type="SUPFAM" id="SSF50729">
    <property type="entry name" value="PH domain-like"/>
    <property type="match status" value="1"/>
</dbReference>
<accession>A0AAJ7WT95</accession>
<evidence type="ECO:0000256" key="8">
    <source>
        <dbReference type="SAM" id="MobiDB-lite"/>
    </source>
</evidence>
<feature type="compositionally biased region" description="Basic and acidic residues" evidence="8">
    <location>
        <begin position="110"/>
        <end position="122"/>
    </location>
</feature>
<keyword evidence="10" id="KW-1185">Reference proteome</keyword>
<keyword evidence="2" id="KW-0963">Cytoplasm</keyword>
<comment type="subcellular location">
    <subcellularLocation>
        <location evidence="1">Cytoplasm</location>
    </subcellularLocation>
    <subcellularLocation>
        <location evidence="6">Postsynaptic density</location>
    </subcellularLocation>
</comment>
<evidence type="ECO:0000256" key="6">
    <source>
        <dbReference type="ARBA" id="ARBA00034105"/>
    </source>
</evidence>
<dbReference type="CDD" id="cd01206">
    <property type="entry name" value="EVH1_Homer_Vesl"/>
    <property type="match status" value="1"/>
</dbReference>
<dbReference type="AlphaFoldDB" id="A0AAJ7WT95"/>
<gene>
    <name evidence="11" type="primary">LOC116941201</name>
</gene>
<dbReference type="GO" id="GO:0014069">
    <property type="term" value="C:postsynaptic density"/>
    <property type="evidence" value="ECO:0007669"/>
    <property type="project" value="UniProtKB-SubCell"/>
</dbReference>
<dbReference type="RefSeq" id="XP_032807863.1">
    <property type="nucleotide sequence ID" value="XM_032951972.1"/>
</dbReference>
<dbReference type="InterPro" id="IPR011993">
    <property type="entry name" value="PH-like_dom_sf"/>
</dbReference>
<organism evidence="10 11">
    <name type="scientific">Petromyzon marinus</name>
    <name type="common">Sea lamprey</name>
    <dbReference type="NCBI Taxonomy" id="7757"/>
    <lineage>
        <taxon>Eukaryota</taxon>
        <taxon>Metazoa</taxon>
        <taxon>Chordata</taxon>
        <taxon>Craniata</taxon>
        <taxon>Vertebrata</taxon>
        <taxon>Cyclostomata</taxon>
        <taxon>Hyperoartia</taxon>
        <taxon>Petromyzontiformes</taxon>
        <taxon>Petromyzontidae</taxon>
        <taxon>Petromyzon</taxon>
    </lineage>
</organism>
<evidence type="ECO:0000313" key="10">
    <source>
        <dbReference type="Proteomes" id="UP001318040"/>
    </source>
</evidence>
<evidence type="ECO:0000256" key="5">
    <source>
        <dbReference type="ARBA" id="ARBA00023606"/>
    </source>
</evidence>
<sequence length="391" mass="42455">MGEQPIFSTKAHVFQIDPATKKNWVPASKQAVAVSYYYDSARNAYRIISMDGTKVIINSTVTPNMAFTKTSQKFGQWADSRANTVYGLGFSSEQHLTKFAEKFQEVKEAARTAREKSQEKVETSSNHSQESSSSDSASQQQQQQQPPQHPTGTPGPPGATGPTGPPGTPGTPGTPGQPPAYNGTDDEKVTQGVPVEAQLSYENERLKVALAQSSANGKKWEVELQALKSSNSRLSAALTDATASADAGKQQLHALQGEAEHLRQRVLELESETGESGAAAERNSELAQRVELLEATLHEREEEVERLKLQQEVVQQVEAQRDAASRQLKETEERAEGLAARVAELEEAVGAARAQQLEQGERLRDVLGVLDGKISELTELRESVAKLVLAD</sequence>
<dbReference type="Gene3D" id="2.30.29.30">
    <property type="entry name" value="Pleckstrin-homology domain (PH domain)/Phosphotyrosine-binding domain (PTB)"/>
    <property type="match status" value="1"/>
</dbReference>
<feature type="domain" description="WH1" evidence="9">
    <location>
        <begin position="1"/>
        <end position="110"/>
    </location>
</feature>
<feature type="compositionally biased region" description="Pro residues" evidence="8">
    <location>
        <begin position="147"/>
        <end position="169"/>
    </location>
</feature>
<evidence type="ECO:0000256" key="2">
    <source>
        <dbReference type="ARBA" id="ARBA00022490"/>
    </source>
</evidence>
<dbReference type="PANTHER" id="PTHR10918">
    <property type="entry name" value="HOMER"/>
    <property type="match status" value="1"/>
</dbReference>
<comment type="similarity">
    <text evidence="5">Belongs to the Homer family.</text>
</comment>
<dbReference type="GO" id="GO:0007216">
    <property type="term" value="P:G protein-coupled glutamate receptor signaling pathway"/>
    <property type="evidence" value="ECO:0007669"/>
    <property type="project" value="InterPro"/>
</dbReference>
<feature type="region of interest" description="Disordered" evidence="8">
    <location>
        <begin position="110"/>
        <end position="197"/>
    </location>
</feature>
<evidence type="ECO:0000256" key="1">
    <source>
        <dbReference type="ARBA" id="ARBA00004496"/>
    </source>
</evidence>